<comment type="similarity">
    <text evidence="2">Belongs to the mitochondrion-specific ribosomal protein mL67 family.</text>
</comment>
<gene>
    <name evidence="10" type="ORF">CERZMDRAFT_103319</name>
</gene>
<dbReference type="PANTHER" id="PTHR28184:SF1">
    <property type="entry name" value="LARGE RIBOSOMAL SUBUNIT PROTEIN ML67"/>
    <property type="match status" value="1"/>
</dbReference>
<evidence type="ECO:0000256" key="2">
    <source>
        <dbReference type="ARBA" id="ARBA00010741"/>
    </source>
</evidence>
<dbReference type="OrthoDB" id="5333655at2759"/>
<dbReference type="GO" id="GO:0005739">
    <property type="term" value="C:mitochondrion"/>
    <property type="evidence" value="ECO:0007669"/>
    <property type="project" value="UniProtKB-SubCell"/>
</dbReference>
<keyword evidence="6" id="KW-0804">Transcription</keyword>
<protein>
    <recommendedName>
        <fullName evidence="8">Large ribosomal subunit protein mL67</fullName>
    </recommendedName>
</protein>
<reference evidence="10" key="1">
    <citation type="journal article" date="2020" name="Stud. Mycol.">
        <title>101 Dothideomycetes genomes: a test case for predicting lifestyles and emergence of pathogens.</title>
        <authorList>
            <person name="Haridas S."/>
            <person name="Albert R."/>
            <person name="Binder M."/>
            <person name="Bloem J."/>
            <person name="Labutti K."/>
            <person name="Salamov A."/>
            <person name="Andreopoulos B."/>
            <person name="Baker S."/>
            <person name="Barry K."/>
            <person name="Bills G."/>
            <person name="Bluhm B."/>
            <person name="Cannon C."/>
            <person name="Castanera R."/>
            <person name="Culley D."/>
            <person name="Daum C."/>
            <person name="Ezra D."/>
            <person name="Gonzalez J."/>
            <person name="Henrissat B."/>
            <person name="Kuo A."/>
            <person name="Liang C."/>
            <person name="Lipzen A."/>
            <person name="Lutzoni F."/>
            <person name="Magnuson J."/>
            <person name="Mondo S."/>
            <person name="Nolan M."/>
            <person name="Ohm R."/>
            <person name="Pangilinan J."/>
            <person name="Park H.-J."/>
            <person name="Ramirez L."/>
            <person name="Alfaro M."/>
            <person name="Sun H."/>
            <person name="Tritt A."/>
            <person name="Yoshinaga Y."/>
            <person name="Zwiers L.-H."/>
            <person name="Turgeon B."/>
            <person name="Goodwin S."/>
            <person name="Spatafora J."/>
            <person name="Crous P."/>
            <person name="Grigoriev I."/>
        </authorList>
    </citation>
    <scope>NUCLEOTIDE SEQUENCE</scope>
    <source>
        <strain evidence="10">SCOH1-5</strain>
    </source>
</reference>
<feature type="compositionally biased region" description="Polar residues" evidence="9">
    <location>
        <begin position="522"/>
        <end position="531"/>
    </location>
</feature>
<keyword evidence="7" id="KW-0687">Ribonucleoprotein</keyword>
<dbReference type="Proteomes" id="UP000799539">
    <property type="component" value="Unassembled WGS sequence"/>
</dbReference>
<evidence type="ECO:0000313" key="10">
    <source>
        <dbReference type="EMBL" id="KAF2206504.1"/>
    </source>
</evidence>
<dbReference type="GO" id="GO:0005840">
    <property type="term" value="C:ribosome"/>
    <property type="evidence" value="ECO:0007669"/>
    <property type="project" value="UniProtKB-KW"/>
</dbReference>
<evidence type="ECO:0000256" key="6">
    <source>
        <dbReference type="ARBA" id="ARBA00023163"/>
    </source>
</evidence>
<feature type="region of interest" description="Disordered" evidence="9">
    <location>
        <begin position="206"/>
        <end position="245"/>
    </location>
</feature>
<proteinExistence type="inferred from homology"/>
<feature type="compositionally biased region" description="Basic and acidic residues" evidence="9">
    <location>
        <begin position="223"/>
        <end position="242"/>
    </location>
</feature>
<accession>A0A6A6EZH2</accession>
<evidence type="ECO:0000256" key="9">
    <source>
        <dbReference type="SAM" id="MobiDB-lite"/>
    </source>
</evidence>
<feature type="region of interest" description="Disordered" evidence="9">
    <location>
        <begin position="475"/>
        <end position="531"/>
    </location>
</feature>
<evidence type="ECO:0000256" key="8">
    <source>
        <dbReference type="ARBA" id="ARBA00035185"/>
    </source>
</evidence>
<dbReference type="GO" id="GO:0000150">
    <property type="term" value="F:DNA strand exchange activity"/>
    <property type="evidence" value="ECO:0007669"/>
    <property type="project" value="InterPro"/>
</dbReference>
<keyword evidence="5" id="KW-0496">Mitochondrion</keyword>
<dbReference type="Pfam" id="PF12829">
    <property type="entry name" value="Mhr1"/>
    <property type="match status" value="1"/>
</dbReference>
<evidence type="ECO:0000256" key="4">
    <source>
        <dbReference type="ARBA" id="ARBA00023015"/>
    </source>
</evidence>
<evidence type="ECO:0000256" key="5">
    <source>
        <dbReference type="ARBA" id="ARBA00023128"/>
    </source>
</evidence>
<keyword evidence="4" id="KW-0805">Transcription regulation</keyword>
<sequence>MQKSVGGAAQAPWAARAPMGKGQAIYAYCNIRTNQVLYSLERTLRQSHLKQLADAGANNNPPKIRKDIWRPLFTVHLPDRLQGLDVFRSLREYRRLHETTWELPESIKQPFTEKQIERMEEKLKNRGGSKEETVFDVIKRKKKSMRARMVMDQKANSVADLAAILLRQQQRSAQLAADKKGLMKRRNKRMIEEIVTLSDQYERHGTTKIDERIAKSTAQATEAGRKSRDKKSTTRQQRKEQYLEAQAARQAAARYRAKKVKMEWSFQAVKEAKQMAATEAASREQAVIAEEDEAKAANGPDSKPPPREPIQVDYKQFIQSYPAELDPMRALFEGQAFDKKSPLHTLTLAQSKDLREMKRPVFSIKGTTVQWANVLDAEYAELWPRQVKHLNMGFVRNTAPEAGTEGIHDVSEFKGQQRKSIGAGEDRAVEDAVEDAEPVAEHDFVIEAQAEPQKQEESRRDVLEKIKKQILDDLKMMSGTPSSRWPGKLLKLRQRRTAAAREQEKQTMNQGPADHETLPAEPTSSENAPSL</sequence>
<dbReference type="InterPro" id="IPR024629">
    <property type="entry name" value="Ribosomal_mL67"/>
</dbReference>
<evidence type="ECO:0000256" key="1">
    <source>
        <dbReference type="ARBA" id="ARBA00004173"/>
    </source>
</evidence>
<evidence type="ECO:0000313" key="11">
    <source>
        <dbReference type="Proteomes" id="UP000799539"/>
    </source>
</evidence>
<dbReference type="AlphaFoldDB" id="A0A6A6EZH2"/>
<evidence type="ECO:0000256" key="3">
    <source>
        <dbReference type="ARBA" id="ARBA00022980"/>
    </source>
</evidence>
<dbReference type="GO" id="GO:0003735">
    <property type="term" value="F:structural constituent of ribosome"/>
    <property type="evidence" value="ECO:0007669"/>
    <property type="project" value="TreeGrafter"/>
</dbReference>
<dbReference type="GO" id="GO:1990904">
    <property type="term" value="C:ribonucleoprotein complex"/>
    <property type="evidence" value="ECO:0007669"/>
    <property type="project" value="UniProtKB-KW"/>
</dbReference>
<dbReference type="GO" id="GO:0003697">
    <property type="term" value="F:single-stranded DNA binding"/>
    <property type="evidence" value="ECO:0007669"/>
    <property type="project" value="InterPro"/>
</dbReference>
<dbReference type="EMBL" id="ML992719">
    <property type="protein sequence ID" value="KAF2206504.1"/>
    <property type="molecule type" value="Genomic_DNA"/>
</dbReference>
<evidence type="ECO:0000256" key="7">
    <source>
        <dbReference type="ARBA" id="ARBA00023274"/>
    </source>
</evidence>
<keyword evidence="11" id="KW-1185">Reference proteome</keyword>
<keyword evidence="3" id="KW-0689">Ribosomal protein</keyword>
<dbReference type="PANTHER" id="PTHR28184">
    <property type="entry name" value="MITOCHONDRIAL HOMOLOGOUS RECOMBINATION PROTEIN 1"/>
    <property type="match status" value="1"/>
</dbReference>
<organism evidence="10 11">
    <name type="scientific">Cercospora zeae-maydis SCOH1-5</name>
    <dbReference type="NCBI Taxonomy" id="717836"/>
    <lineage>
        <taxon>Eukaryota</taxon>
        <taxon>Fungi</taxon>
        <taxon>Dikarya</taxon>
        <taxon>Ascomycota</taxon>
        <taxon>Pezizomycotina</taxon>
        <taxon>Dothideomycetes</taxon>
        <taxon>Dothideomycetidae</taxon>
        <taxon>Mycosphaerellales</taxon>
        <taxon>Mycosphaerellaceae</taxon>
        <taxon>Cercospora</taxon>
    </lineage>
</organism>
<comment type="subcellular location">
    <subcellularLocation>
        <location evidence="1">Mitochondrion</location>
    </subcellularLocation>
</comment>
<name>A0A6A6EZH2_9PEZI</name>